<dbReference type="Pfam" id="PF00561">
    <property type="entry name" value="Abhydrolase_1"/>
    <property type="match status" value="1"/>
</dbReference>
<dbReference type="InterPro" id="IPR029058">
    <property type="entry name" value="AB_hydrolase_fold"/>
</dbReference>
<dbReference type="Pfam" id="PF08386">
    <property type="entry name" value="Abhydrolase_4"/>
    <property type="match status" value="1"/>
</dbReference>
<evidence type="ECO:0000313" key="4">
    <source>
        <dbReference type="Proteomes" id="UP000093902"/>
    </source>
</evidence>
<evidence type="ECO:0000259" key="1">
    <source>
        <dbReference type="Pfam" id="PF00561"/>
    </source>
</evidence>
<dbReference type="AlphaFoldDB" id="A0A1A0REQ1"/>
<comment type="caution">
    <text evidence="3">The sequence shown here is derived from an EMBL/GenBank/DDBJ whole genome shotgun (WGS) entry which is preliminary data.</text>
</comment>
<evidence type="ECO:0000259" key="2">
    <source>
        <dbReference type="Pfam" id="PF08386"/>
    </source>
</evidence>
<sequence>MPSLATADRTEIHYTDTGSGPVLVFTHSWGLNSGQWNQVIDRLVDKGFRCVTYDRRGHGRSGAYDGEWTVDLLADDLARVLEHLDLDDVTLVGHSLGCGEIVRYLSRHGTGRVNRAVLVAGQLPLVAQTPDNPDGVPEAMLDAMLVELERDVRQWCIDNAPPFYGAHTVAPEIVDWTVDQIAAVPVETLLATQRMGAHTDYRAELAELDLPVLLLHGDADASTPIELTGRRTAALLPNAQLIEIPGAAHGLYLTHADRIIDAISVHLVTPGVTGCTEITG</sequence>
<name>A0A1A0REQ1_MYCPR</name>
<dbReference type="PANTHER" id="PTHR43433">
    <property type="entry name" value="HYDROLASE, ALPHA/BETA FOLD FAMILY PROTEIN"/>
    <property type="match status" value="1"/>
</dbReference>
<feature type="domain" description="AB hydrolase-1" evidence="1">
    <location>
        <begin position="21"/>
        <end position="131"/>
    </location>
</feature>
<accession>A0A1A0REQ1</accession>
<dbReference type="RefSeq" id="WP_064930306.1">
    <property type="nucleotide sequence ID" value="NZ_LZSO01000010.1"/>
</dbReference>
<organism evidence="3 4">
    <name type="scientific">Mycolicibacterium peregrinum</name>
    <name type="common">Mycobacterium peregrinum</name>
    <dbReference type="NCBI Taxonomy" id="43304"/>
    <lineage>
        <taxon>Bacteria</taxon>
        <taxon>Bacillati</taxon>
        <taxon>Actinomycetota</taxon>
        <taxon>Actinomycetes</taxon>
        <taxon>Mycobacteriales</taxon>
        <taxon>Mycobacteriaceae</taxon>
        <taxon>Mycolicibacterium</taxon>
    </lineage>
</organism>
<feature type="domain" description="Peptidase S33 tripeptidyl aminopeptidase-like C-terminal" evidence="2">
    <location>
        <begin position="206"/>
        <end position="270"/>
    </location>
</feature>
<dbReference type="PANTHER" id="PTHR43433:SF5">
    <property type="entry name" value="AB HYDROLASE-1 DOMAIN-CONTAINING PROTEIN"/>
    <property type="match status" value="1"/>
</dbReference>
<dbReference type="Proteomes" id="UP000093902">
    <property type="component" value="Unassembled WGS sequence"/>
</dbReference>
<evidence type="ECO:0000313" key="3">
    <source>
        <dbReference type="EMBL" id="OBB32986.1"/>
    </source>
</evidence>
<dbReference type="InterPro" id="IPR050471">
    <property type="entry name" value="AB_hydrolase"/>
</dbReference>
<gene>
    <name evidence="3" type="ORF">A5792_12750</name>
</gene>
<dbReference type="SUPFAM" id="SSF53474">
    <property type="entry name" value="alpha/beta-Hydrolases"/>
    <property type="match status" value="1"/>
</dbReference>
<protein>
    <submittedName>
        <fullName evidence="3">Uncharacterized protein</fullName>
    </submittedName>
</protein>
<dbReference type="STRING" id="43304.GCA_001403655_01163"/>
<proteinExistence type="predicted"/>
<dbReference type="EMBL" id="LZSO01000010">
    <property type="protein sequence ID" value="OBB32986.1"/>
    <property type="molecule type" value="Genomic_DNA"/>
</dbReference>
<dbReference type="InterPro" id="IPR000073">
    <property type="entry name" value="AB_hydrolase_1"/>
</dbReference>
<dbReference type="InterPro" id="IPR013595">
    <property type="entry name" value="Pept_S33_TAP-like_C"/>
</dbReference>
<dbReference type="Gene3D" id="3.40.50.1820">
    <property type="entry name" value="alpha/beta hydrolase"/>
    <property type="match status" value="1"/>
</dbReference>
<dbReference type="GO" id="GO:0003824">
    <property type="term" value="F:catalytic activity"/>
    <property type="evidence" value="ECO:0007669"/>
    <property type="project" value="UniProtKB-ARBA"/>
</dbReference>
<reference evidence="4" key="1">
    <citation type="submission" date="2016-06" db="EMBL/GenBank/DDBJ databases">
        <authorList>
            <person name="Sutton G."/>
            <person name="Brinkac L."/>
            <person name="Sanka R."/>
            <person name="Adams M."/>
            <person name="Lau E."/>
            <person name="Mehaffy C."/>
            <person name="Tameris M."/>
            <person name="Hatherill M."/>
            <person name="Hanekom W."/>
            <person name="Mahomed H."/>
            <person name="Mcshane H."/>
        </authorList>
    </citation>
    <scope>NUCLEOTIDE SEQUENCE [LARGE SCALE GENOMIC DNA]</scope>
    <source>
        <strain evidence="4">852002-51209_SCH5440388</strain>
    </source>
</reference>